<dbReference type="Proteomes" id="UP001163324">
    <property type="component" value="Chromosome 5"/>
</dbReference>
<gene>
    <name evidence="1" type="ORF">N3K66_006050</name>
</gene>
<accession>A0ACC0UZK1</accession>
<evidence type="ECO:0000313" key="2">
    <source>
        <dbReference type="Proteomes" id="UP001163324"/>
    </source>
</evidence>
<comment type="caution">
    <text evidence="1">The sequence shown here is derived from an EMBL/GenBank/DDBJ whole genome shotgun (WGS) entry which is preliminary data.</text>
</comment>
<keyword evidence="2" id="KW-1185">Reference proteome</keyword>
<organism evidence="1 2">
    <name type="scientific">Trichothecium roseum</name>
    <dbReference type="NCBI Taxonomy" id="47278"/>
    <lineage>
        <taxon>Eukaryota</taxon>
        <taxon>Fungi</taxon>
        <taxon>Dikarya</taxon>
        <taxon>Ascomycota</taxon>
        <taxon>Pezizomycotina</taxon>
        <taxon>Sordariomycetes</taxon>
        <taxon>Hypocreomycetidae</taxon>
        <taxon>Hypocreales</taxon>
        <taxon>Hypocreales incertae sedis</taxon>
        <taxon>Trichothecium</taxon>
    </lineage>
</organism>
<dbReference type="EMBL" id="CM047944">
    <property type="protein sequence ID" value="KAI9899589.1"/>
    <property type="molecule type" value="Genomic_DNA"/>
</dbReference>
<protein>
    <submittedName>
        <fullName evidence="1">Uncharacterized protein</fullName>
    </submittedName>
</protein>
<name>A0ACC0UZK1_9HYPO</name>
<reference evidence="1" key="1">
    <citation type="submission" date="2022-10" db="EMBL/GenBank/DDBJ databases">
        <title>Complete Genome of Trichothecium roseum strain YXFP-22015, a Plant Pathogen Isolated from Citrus.</title>
        <authorList>
            <person name="Wang Y."/>
            <person name="Zhu L."/>
        </authorList>
    </citation>
    <scope>NUCLEOTIDE SEQUENCE</scope>
    <source>
        <strain evidence="1">YXFP-22015</strain>
    </source>
</reference>
<proteinExistence type="predicted"/>
<evidence type="ECO:0000313" key="1">
    <source>
        <dbReference type="EMBL" id="KAI9899589.1"/>
    </source>
</evidence>
<sequence length="542" mass="61673">MTGRSTKSAPKGAPKAIKATNRRSARSGRNPYWNTSEESSRQSTNQSPVANKPKHLGWKAVPKNAETIRTFKAQDSIRYYQQKRDLKDRYLGDPPQEPGGPKTVQARIVLPGQHKVPRDLDIPGALDDIRRSCQVWIVHVQSNVLDVYATDVPDLRKAVTEINWVIHNLRLLNEHSQTLFIVQPPTEVDEDFAQVVIIPNSRPYLEPALLDITLSTRPSVEDVVSKMWFHMNPAEAERSLEAMRALEKKIRMRVNFGHFKVHEKKNSTGSFFTYESLPAFLNTYSTRETRGAELETGMPGSAGAQNAFRFLKGYFAQDTNVISRCSAVFTTQKGTQIYELTSNIVPLYGDAQEFQFETPIITVPEQYARLNWVFVAPDKSVDWNLRVDAWETVPDGPSIMDKVKLQASQEDYEGYFWFPHLRLEKLEPHKEVKIKEIRLKSAFIIPHENPNWVIEVIVTKTWKGDGVSGTPDISWSIEMYGNQWEGIINTVTGVSKRKAWGQGFSDMWRGSSEDDFSIRFQKFLGAIVEVQGLLTKAETQEV</sequence>